<name>A0A9Q1F4G4_SYNKA</name>
<dbReference type="InterPro" id="IPR035972">
    <property type="entry name" value="GLA-like_dom_SF"/>
</dbReference>
<gene>
    <name evidence="17" type="ORF">SKAU_G00259780</name>
</gene>
<evidence type="ECO:0000259" key="14">
    <source>
        <dbReference type="PROSITE" id="PS50026"/>
    </source>
</evidence>
<dbReference type="OrthoDB" id="7726766at2759"/>
<dbReference type="InterPro" id="IPR050442">
    <property type="entry name" value="Peptidase_S1_coag_factors"/>
</dbReference>
<dbReference type="InterPro" id="IPR018097">
    <property type="entry name" value="EGF_Ca-bd_CS"/>
</dbReference>
<evidence type="ECO:0000256" key="10">
    <source>
        <dbReference type="ARBA" id="ARBA00023180"/>
    </source>
</evidence>
<evidence type="ECO:0000256" key="8">
    <source>
        <dbReference type="ARBA" id="ARBA00022837"/>
    </source>
</evidence>
<accession>A0A9Q1F4G4</accession>
<dbReference type="InterPro" id="IPR043504">
    <property type="entry name" value="Peptidase_S1_PA_chymotrypsin"/>
</dbReference>
<evidence type="ECO:0000256" key="2">
    <source>
        <dbReference type="ARBA" id="ARBA00022479"/>
    </source>
</evidence>
<feature type="chain" id="PRO_5040302811" evidence="13">
    <location>
        <begin position="24"/>
        <end position="463"/>
    </location>
</feature>
<dbReference type="SMART" id="SM00179">
    <property type="entry name" value="EGF_CA"/>
    <property type="match status" value="2"/>
</dbReference>
<dbReference type="SMART" id="SM00020">
    <property type="entry name" value="Tryp_SPc"/>
    <property type="match status" value="1"/>
</dbReference>
<dbReference type="AlphaFoldDB" id="A0A9Q1F4G4"/>
<dbReference type="GO" id="GO:0005615">
    <property type="term" value="C:extracellular space"/>
    <property type="evidence" value="ECO:0007669"/>
    <property type="project" value="TreeGrafter"/>
</dbReference>
<keyword evidence="9 11" id="KW-1015">Disulfide bond</keyword>
<dbReference type="SUPFAM" id="SSF50494">
    <property type="entry name" value="Trypsin-like serine proteases"/>
    <property type="match status" value="1"/>
</dbReference>
<dbReference type="CDD" id="cd00054">
    <property type="entry name" value="EGF_CA"/>
    <property type="match status" value="2"/>
</dbReference>
<sequence length="463" mass="51226">MAMWVRFLQFSALCTFLLSGADKRVFQSQIDANAILQRPRRSNSFLLEEILQGSLERECYEERCNYEEAREHFEDLPKTDAFWTVYYDGDQCNPNPCLNGANCTDKIGGYNCDCKELYDGVNCERDVSQCHSEGPLSCDHFCRPAFNSYHCSCAEGYGIHTDGRTCLPAAQDPCGRAPAPRLNEQNRADPRSSPRPRLSQQNPRSSPASKLSEKNWTGSDSRSSPSKQLCLQGRCPWQVRLLDAAGREICSGVILGKRSVLTSAACASRSKTILVALGEKGADEGQQVQVWPDEEPRPPSRDLGQVSPVSQVSLHKRYRQGEPGDDLALLQVYRSIRPGSGVFHTCLPEKDFSEQVLMEPGGDGWVAGALLSYLPLEECQSSLNLSFPLTNKMFCMAGGWRGCGACGGGLPPGTPVVSVRKNTAFLTGLLTTPQTHNCSRGHVFTKLSRYLPWIRQQLELSEK</sequence>
<dbReference type="InterPro" id="IPR001881">
    <property type="entry name" value="EGF-like_Ca-bd_dom"/>
</dbReference>
<keyword evidence="18" id="KW-1185">Reference proteome</keyword>
<dbReference type="GO" id="GO:0005509">
    <property type="term" value="F:calcium ion binding"/>
    <property type="evidence" value="ECO:0007669"/>
    <property type="project" value="InterPro"/>
</dbReference>
<feature type="domain" description="EGF-like" evidence="14">
    <location>
        <begin position="88"/>
        <end position="124"/>
    </location>
</feature>
<dbReference type="InterPro" id="IPR012224">
    <property type="entry name" value="Pept_S1A_FX"/>
</dbReference>
<evidence type="ECO:0000256" key="5">
    <source>
        <dbReference type="ARBA" id="ARBA00022670"/>
    </source>
</evidence>
<dbReference type="PIRSF" id="PIRSF001143">
    <property type="entry name" value="Factor_X"/>
    <property type="match status" value="1"/>
</dbReference>
<feature type="domain" description="Peptidase S1" evidence="15">
    <location>
        <begin position="216"/>
        <end position="459"/>
    </location>
</feature>
<dbReference type="FunFam" id="2.10.25.10:FF:000143">
    <property type="entry name" value="Protein crumbs 1"/>
    <property type="match status" value="1"/>
</dbReference>
<dbReference type="GO" id="GO:0007596">
    <property type="term" value="P:blood coagulation"/>
    <property type="evidence" value="ECO:0007669"/>
    <property type="project" value="InterPro"/>
</dbReference>
<comment type="caution">
    <text evidence="11">Lacks conserved residue(s) required for the propagation of feature annotation.</text>
</comment>
<feature type="signal peptide" evidence="13">
    <location>
        <begin position="1"/>
        <end position="23"/>
    </location>
</feature>
<dbReference type="InterPro" id="IPR000742">
    <property type="entry name" value="EGF"/>
</dbReference>
<dbReference type="Gene3D" id="4.10.740.10">
    <property type="entry name" value="Coagulation Factor IX"/>
    <property type="match status" value="1"/>
</dbReference>
<proteinExistence type="predicted"/>
<comment type="caution">
    <text evidence="17">The sequence shown here is derived from an EMBL/GenBank/DDBJ whole genome shotgun (WGS) entry which is preliminary data.</text>
</comment>
<evidence type="ECO:0000313" key="17">
    <source>
        <dbReference type="EMBL" id="KAJ8350848.1"/>
    </source>
</evidence>
<evidence type="ECO:0000259" key="15">
    <source>
        <dbReference type="PROSITE" id="PS50240"/>
    </source>
</evidence>
<dbReference type="Gene3D" id="2.40.10.10">
    <property type="entry name" value="Trypsin-like serine proteases"/>
    <property type="match status" value="2"/>
</dbReference>
<evidence type="ECO:0000313" key="18">
    <source>
        <dbReference type="Proteomes" id="UP001152622"/>
    </source>
</evidence>
<keyword evidence="2" id="KW-0301">Gamma-carboxyglutamic acid</keyword>
<dbReference type="InterPro" id="IPR000294">
    <property type="entry name" value="GLA_domain"/>
</dbReference>
<keyword evidence="4 11" id="KW-0245">EGF-like domain</keyword>
<feature type="compositionally biased region" description="Polar residues" evidence="12">
    <location>
        <begin position="198"/>
        <end position="228"/>
    </location>
</feature>
<dbReference type="PROSITE" id="PS50998">
    <property type="entry name" value="GLA_2"/>
    <property type="match status" value="1"/>
</dbReference>
<dbReference type="EMBL" id="JAINUF010000009">
    <property type="protein sequence ID" value="KAJ8350848.1"/>
    <property type="molecule type" value="Genomic_DNA"/>
</dbReference>
<dbReference type="SUPFAM" id="SSF57630">
    <property type="entry name" value="GLA-domain"/>
    <property type="match status" value="1"/>
</dbReference>
<dbReference type="Pfam" id="PF00594">
    <property type="entry name" value="Gla"/>
    <property type="match status" value="1"/>
</dbReference>
<dbReference type="InterPro" id="IPR009003">
    <property type="entry name" value="Peptidase_S1_PA"/>
</dbReference>
<reference evidence="17" key="1">
    <citation type="journal article" date="2023" name="Science">
        <title>Genome structures resolve the early diversification of teleost fishes.</title>
        <authorList>
            <person name="Parey E."/>
            <person name="Louis A."/>
            <person name="Montfort J."/>
            <person name="Bouchez O."/>
            <person name="Roques C."/>
            <person name="Iampietro C."/>
            <person name="Lluch J."/>
            <person name="Castinel A."/>
            <person name="Donnadieu C."/>
            <person name="Desvignes T."/>
            <person name="Floi Bucao C."/>
            <person name="Jouanno E."/>
            <person name="Wen M."/>
            <person name="Mejri S."/>
            <person name="Dirks R."/>
            <person name="Jansen H."/>
            <person name="Henkel C."/>
            <person name="Chen W.J."/>
            <person name="Zahm M."/>
            <person name="Cabau C."/>
            <person name="Klopp C."/>
            <person name="Thompson A.W."/>
            <person name="Robinson-Rechavi M."/>
            <person name="Braasch I."/>
            <person name="Lecointre G."/>
            <person name="Bobe J."/>
            <person name="Postlethwait J.H."/>
            <person name="Berthelot C."/>
            <person name="Roest Crollius H."/>
            <person name="Guiguen Y."/>
        </authorList>
    </citation>
    <scope>NUCLEOTIDE SEQUENCE</scope>
    <source>
        <strain evidence="17">WJC10195</strain>
    </source>
</reference>
<dbReference type="GO" id="GO:0004252">
    <property type="term" value="F:serine-type endopeptidase activity"/>
    <property type="evidence" value="ECO:0007669"/>
    <property type="project" value="InterPro"/>
</dbReference>
<keyword evidence="5" id="KW-0645">Protease</keyword>
<keyword evidence="6" id="KW-0677">Repeat</keyword>
<organism evidence="17 18">
    <name type="scientific">Synaphobranchus kaupii</name>
    <name type="common">Kaup's arrowtooth eel</name>
    <dbReference type="NCBI Taxonomy" id="118154"/>
    <lineage>
        <taxon>Eukaryota</taxon>
        <taxon>Metazoa</taxon>
        <taxon>Chordata</taxon>
        <taxon>Craniata</taxon>
        <taxon>Vertebrata</taxon>
        <taxon>Euteleostomi</taxon>
        <taxon>Actinopterygii</taxon>
        <taxon>Neopterygii</taxon>
        <taxon>Teleostei</taxon>
        <taxon>Anguilliformes</taxon>
        <taxon>Synaphobranchidae</taxon>
        <taxon>Synaphobranchus</taxon>
    </lineage>
</organism>
<dbReference type="PROSITE" id="PS01187">
    <property type="entry name" value="EGF_CA"/>
    <property type="match status" value="1"/>
</dbReference>
<comment type="subcellular location">
    <subcellularLocation>
        <location evidence="1">Secreted</location>
    </subcellularLocation>
</comment>
<dbReference type="SMART" id="SM00181">
    <property type="entry name" value="EGF"/>
    <property type="match status" value="2"/>
</dbReference>
<feature type="region of interest" description="Disordered" evidence="12">
    <location>
        <begin position="284"/>
        <end position="306"/>
    </location>
</feature>
<dbReference type="PRINTS" id="PR00001">
    <property type="entry name" value="GLABLOOD"/>
</dbReference>
<dbReference type="InterPro" id="IPR017857">
    <property type="entry name" value="Coagulation_fac-like_Gla_dom"/>
</dbReference>
<dbReference type="InterPro" id="IPR000152">
    <property type="entry name" value="EGF-type_Asp/Asn_hydroxyl_site"/>
</dbReference>
<protein>
    <submittedName>
        <fullName evidence="17">Uncharacterized protein</fullName>
    </submittedName>
</protein>
<keyword evidence="3" id="KW-0964">Secreted</keyword>
<feature type="domain" description="Gla" evidence="16">
    <location>
        <begin position="42"/>
        <end position="88"/>
    </location>
</feature>
<dbReference type="PROSITE" id="PS00011">
    <property type="entry name" value="GLA_1"/>
    <property type="match status" value="1"/>
</dbReference>
<evidence type="ECO:0000256" key="4">
    <source>
        <dbReference type="ARBA" id="ARBA00022536"/>
    </source>
</evidence>
<dbReference type="PANTHER" id="PTHR24278">
    <property type="entry name" value="COAGULATION FACTOR"/>
    <property type="match status" value="1"/>
</dbReference>
<dbReference type="PROSITE" id="PS50026">
    <property type="entry name" value="EGF_3"/>
    <property type="match status" value="1"/>
</dbReference>
<evidence type="ECO:0000256" key="11">
    <source>
        <dbReference type="PROSITE-ProRule" id="PRU00076"/>
    </source>
</evidence>
<feature type="disulfide bond" evidence="11">
    <location>
        <begin position="114"/>
        <end position="123"/>
    </location>
</feature>
<dbReference type="FunFam" id="4.10.740.10:FF:000001">
    <property type="entry name" value="vitamin K-dependent protein S"/>
    <property type="match status" value="1"/>
</dbReference>
<dbReference type="InterPro" id="IPR001254">
    <property type="entry name" value="Trypsin_dom"/>
</dbReference>
<dbReference type="PROSITE" id="PS00010">
    <property type="entry name" value="ASX_HYDROXYL"/>
    <property type="match status" value="1"/>
</dbReference>
<dbReference type="SMART" id="SM00069">
    <property type="entry name" value="GLA"/>
    <property type="match status" value="1"/>
</dbReference>
<evidence type="ECO:0000259" key="16">
    <source>
        <dbReference type="PROSITE" id="PS50998"/>
    </source>
</evidence>
<evidence type="ECO:0000256" key="12">
    <source>
        <dbReference type="SAM" id="MobiDB-lite"/>
    </source>
</evidence>
<dbReference type="PROSITE" id="PS00022">
    <property type="entry name" value="EGF_1"/>
    <property type="match status" value="1"/>
</dbReference>
<evidence type="ECO:0000256" key="6">
    <source>
        <dbReference type="ARBA" id="ARBA00022737"/>
    </source>
</evidence>
<evidence type="ECO:0000256" key="13">
    <source>
        <dbReference type="SAM" id="SignalP"/>
    </source>
</evidence>
<keyword evidence="13" id="KW-0732">Signal</keyword>
<evidence type="ECO:0000256" key="9">
    <source>
        <dbReference type="ARBA" id="ARBA00023157"/>
    </source>
</evidence>
<keyword evidence="7" id="KW-0378">Hydrolase</keyword>
<dbReference type="Pfam" id="PF00008">
    <property type="entry name" value="EGF"/>
    <property type="match status" value="1"/>
</dbReference>
<feature type="region of interest" description="Disordered" evidence="12">
    <location>
        <begin position="177"/>
        <end position="228"/>
    </location>
</feature>
<dbReference type="Gene3D" id="2.10.25.10">
    <property type="entry name" value="Laminin"/>
    <property type="match status" value="2"/>
</dbReference>
<evidence type="ECO:0000256" key="3">
    <source>
        <dbReference type="ARBA" id="ARBA00022525"/>
    </source>
</evidence>
<evidence type="ECO:0000256" key="7">
    <source>
        <dbReference type="ARBA" id="ARBA00022801"/>
    </source>
</evidence>
<dbReference type="PROSITE" id="PS50240">
    <property type="entry name" value="TRYPSIN_DOM"/>
    <property type="match status" value="1"/>
</dbReference>
<dbReference type="GO" id="GO:0006508">
    <property type="term" value="P:proteolysis"/>
    <property type="evidence" value="ECO:0007669"/>
    <property type="project" value="UniProtKB-KW"/>
</dbReference>
<dbReference type="SUPFAM" id="SSF57196">
    <property type="entry name" value="EGF/Laminin"/>
    <property type="match status" value="1"/>
</dbReference>
<keyword evidence="8" id="KW-0106">Calcium</keyword>
<dbReference type="Proteomes" id="UP001152622">
    <property type="component" value="Chromosome 9"/>
</dbReference>
<dbReference type="Pfam" id="PF00089">
    <property type="entry name" value="Trypsin"/>
    <property type="match status" value="1"/>
</dbReference>
<dbReference type="PANTHER" id="PTHR24278:SF35">
    <property type="entry name" value="PROTEIN Z, VITAMIN K-DEPENDENT PLASMA GLYCOPROTEIN B"/>
    <property type="match status" value="1"/>
</dbReference>
<evidence type="ECO:0000256" key="1">
    <source>
        <dbReference type="ARBA" id="ARBA00004613"/>
    </source>
</evidence>
<keyword evidence="10" id="KW-0325">Glycoprotein</keyword>